<evidence type="ECO:0000313" key="2">
    <source>
        <dbReference type="Proteomes" id="UP001253458"/>
    </source>
</evidence>
<evidence type="ECO:0000313" key="1">
    <source>
        <dbReference type="EMBL" id="MDR6767211.1"/>
    </source>
</evidence>
<comment type="caution">
    <text evidence="1">The sequence shown here is derived from an EMBL/GenBank/DDBJ whole genome shotgun (WGS) entry which is preliminary data.</text>
</comment>
<reference evidence="1" key="1">
    <citation type="submission" date="2023-07" db="EMBL/GenBank/DDBJ databases">
        <title>Sorghum-associated microbial communities from plants grown in Nebraska, USA.</title>
        <authorList>
            <person name="Schachtman D."/>
        </authorList>
    </citation>
    <scope>NUCLEOTIDE SEQUENCE</scope>
    <source>
        <strain evidence="1">BE69</strain>
    </source>
</reference>
<proteinExistence type="predicted"/>
<name>A0AAJ2BSQ2_ACIDE</name>
<sequence length="226" mass="24337">MRVPLSANNSQAMCDESAGQLPAPQGMVSRCFWVFWYLATLQSCLCSTPDFRSFHMGNALFTLSALQSPVRSLKKLFASAELASADKTTLPAQAETRESTEFGNASPFISQRRAADVATLHRAEQHQGQRAPRGNWPFTAKPPARAPECPARLPDTQRSFLPTHMGGSKRQAFLSAVGTASCGPRTTKVLRRASDAAGTGRLVIAGRMADVCAELDRLAASEAVRA</sequence>
<dbReference type="EMBL" id="JAVDTL010000003">
    <property type="protein sequence ID" value="MDR6767211.1"/>
    <property type="molecule type" value="Genomic_DNA"/>
</dbReference>
<gene>
    <name evidence="1" type="ORF">J2W88_002486</name>
</gene>
<dbReference type="Proteomes" id="UP001253458">
    <property type="component" value="Unassembled WGS sequence"/>
</dbReference>
<organism evidence="1 2">
    <name type="scientific">Acidovorax delafieldii</name>
    <name type="common">Pseudomonas delafieldii</name>
    <dbReference type="NCBI Taxonomy" id="47920"/>
    <lineage>
        <taxon>Bacteria</taxon>
        <taxon>Pseudomonadati</taxon>
        <taxon>Pseudomonadota</taxon>
        <taxon>Betaproteobacteria</taxon>
        <taxon>Burkholderiales</taxon>
        <taxon>Comamonadaceae</taxon>
        <taxon>Acidovorax</taxon>
    </lineage>
</organism>
<dbReference type="AlphaFoldDB" id="A0AAJ2BSQ2"/>
<protein>
    <submittedName>
        <fullName evidence="1">Uncharacterized protein</fullName>
    </submittedName>
</protein>
<accession>A0AAJ2BSQ2</accession>